<dbReference type="EMBL" id="MVFC01000001">
    <property type="protein sequence ID" value="OON82828.1"/>
    <property type="molecule type" value="Genomic_DNA"/>
</dbReference>
<dbReference type="InterPro" id="IPR050707">
    <property type="entry name" value="HTH_MetabolicPath_Reg"/>
</dbReference>
<dbReference type="GO" id="GO:0003700">
    <property type="term" value="F:DNA-binding transcription factor activity"/>
    <property type="evidence" value="ECO:0007669"/>
    <property type="project" value="TreeGrafter"/>
</dbReference>
<dbReference type="STRING" id="83656.B1H18_01970"/>
<dbReference type="GO" id="GO:0003677">
    <property type="term" value="F:DNA binding"/>
    <property type="evidence" value="ECO:0007669"/>
    <property type="project" value="TreeGrafter"/>
</dbReference>
<dbReference type="PANTHER" id="PTHR30136">
    <property type="entry name" value="HELIX-TURN-HELIX TRANSCRIPTIONAL REGULATOR, ICLR FAMILY"/>
    <property type="match status" value="1"/>
</dbReference>
<dbReference type="Pfam" id="PF01614">
    <property type="entry name" value="IclR_C"/>
    <property type="match status" value="1"/>
</dbReference>
<dbReference type="InterPro" id="IPR029016">
    <property type="entry name" value="GAF-like_dom_sf"/>
</dbReference>
<dbReference type="GO" id="GO:0045892">
    <property type="term" value="P:negative regulation of DNA-templated transcription"/>
    <property type="evidence" value="ECO:0007669"/>
    <property type="project" value="TreeGrafter"/>
</dbReference>
<dbReference type="InterPro" id="IPR014757">
    <property type="entry name" value="Tscrpt_reg_IclR_C"/>
</dbReference>
<name>A0A1V4AGM0_9ACTN</name>
<dbReference type="PANTHER" id="PTHR30136:SF34">
    <property type="entry name" value="TRANSCRIPTIONAL REGULATOR"/>
    <property type="match status" value="1"/>
</dbReference>
<evidence type="ECO:0000313" key="2">
    <source>
        <dbReference type="EMBL" id="OON82828.1"/>
    </source>
</evidence>
<evidence type="ECO:0000259" key="1">
    <source>
        <dbReference type="PROSITE" id="PS51078"/>
    </source>
</evidence>
<gene>
    <name evidence="2" type="ORF">B1H18_01970</name>
</gene>
<dbReference type="Proteomes" id="UP000190539">
    <property type="component" value="Unassembled WGS sequence"/>
</dbReference>
<proteinExistence type="predicted"/>
<sequence length="106" mass="11419">MVDEELERGLRSIAVPVRDRAGRAVAAVNVAMHSSSRTMEECLGAVLPQLRATGHLIENEFRTAARFSRITVARQWPGRGPTPSPARGATTAVLEAADSLIRQPGM</sequence>
<reference evidence="2 3" key="1">
    <citation type="submission" date="2017-02" db="EMBL/GenBank/DDBJ databases">
        <title>Draft Genome Sequence of Streptomyces tsukubaensis F601, a Producer of the immunosuppressant tacrolimus FK506.</title>
        <authorList>
            <person name="Zong G."/>
            <person name="Zhong C."/>
            <person name="Fu J."/>
            <person name="Qin R."/>
            <person name="Cao G."/>
        </authorList>
    </citation>
    <scope>NUCLEOTIDE SEQUENCE [LARGE SCALE GENOMIC DNA]</scope>
    <source>
        <strain evidence="2 3">F601</strain>
    </source>
</reference>
<dbReference type="Gene3D" id="3.30.450.40">
    <property type="match status" value="1"/>
</dbReference>
<accession>A0A1V4AGM0</accession>
<comment type="caution">
    <text evidence="2">The sequence shown here is derived from an EMBL/GenBank/DDBJ whole genome shotgun (WGS) entry which is preliminary data.</text>
</comment>
<dbReference type="SUPFAM" id="SSF55781">
    <property type="entry name" value="GAF domain-like"/>
    <property type="match status" value="1"/>
</dbReference>
<feature type="domain" description="IclR-ED" evidence="1">
    <location>
        <begin position="1"/>
        <end position="63"/>
    </location>
</feature>
<dbReference type="AlphaFoldDB" id="A0A1V4AGM0"/>
<evidence type="ECO:0000313" key="3">
    <source>
        <dbReference type="Proteomes" id="UP000190539"/>
    </source>
</evidence>
<organism evidence="2 3">
    <name type="scientific">Streptomyces tsukubensis</name>
    <dbReference type="NCBI Taxonomy" id="83656"/>
    <lineage>
        <taxon>Bacteria</taxon>
        <taxon>Bacillati</taxon>
        <taxon>Actinomycetota</taxon>
        <taxon>Actinomycetes</taxon>
        <taxon>Kitasatosporales</taxon>
        <taxon>Streptomycetaceae</taxon>
        <taxon>Streptomyces</taxon>
    </lineage>
</organism>
<protein>
    <recommendedName>
        <fullName evidence="1">IclR-ED domain-containing protein</fullName>
    </recommendedName>
</protein>
<dbReference type="PROSITE" id="PS51078">
    <property type="entry name" value="ICLR_ED"/>
    <property type="match status" value="1"/>
</dbReference>
<keyword evidence="3" id="KW-1185">Reference proteome</keyword>